<dbReference type="PANTHER" id="PTHR33104:SF2">
    <property type="entry name" value="CXC3 LIKE CYSTEINE CLUSTER DOMAIN-CONTAINING PROTEIN"/>
    <property type="match status" value="1"/>
</dbReference>
<dbReference type="EMBL" id="JH687977">
    <property type="protein sequence ID" value="EJD34225.1"/>
    <property type="molecule type" value="Genomic_DNA"/>
</dbReference>
<proteinExistence type="predicted"/>
<gene>
    <name evidence="3" type="ORF">AURDEDRAFT_176724</name>
</gene>
<dbReference type="Proteomes" id="UP000006514">
    <property type="component" value="Unassembled WGS sequence"/>
</dbReference>
<keyword evidence="4" id="KW-1185">Reference proteome</keyword>
<feature type="region of interest" description="Disordered" evidence="1">
    <location>
        <begin position="934"/>
        <end position="954"/>
    </location>
</feature>
<dbReference type="PANTHER" id="PTHR33104">
    <property type="entry name" value="SI:DKEY-29D5.2"/>
    <property type="match status" value="1"/>
</dbReference>
<dbReference type="KEGG" id="adl:AURDEDRAFT_176724"/>
<dbReference type="Pfam" id="PF18758">
    <property type="entry name" value="KDZ"/>
    <property type="match status" value="1"/>
</dbReference>
<protein>
    <recommendedName>
        <fullName evidence="2">CxC2-like cysteine cluster KDZ transposase-associated domain-containing protein</fullName>
    </recommendedName>
</protein>
<organism evidence="3 4">
    <name type="scientific">Auricularia subglabra (strain TFB-10046 / SS5)</name>
    <name type="common">White-rot fungus</name>
    <name type="synonym">Auricularia delicata (strain TFB10046)</name>
    <dbReference type="NCBI Taxonomy" id="717982"/>
    <lineage>
        <taxon>Eukaryota</taxon>
        <taxon>Fungi</taxon>
        <taxon>Dikarya</taxon>
        <taxon>Basidiomycota</taxon>
        <taxon>Agaricomycotina</taxon>
        <taxon>Agaricomycetes</taxon>
        <taxon>Auriculariales</taxon>
        <taxon>Auriculariaceae</taxon>
        <taxon>Auricularia</taxon>
    </lineage>
</organism>
<feature type="compositionally biased region" description="Basic residues" evidence="1">
    <location>
        <begin position="943"/>
        <end position="953"/>
    </location>
</feature>
<feature type="region of interest" description="Disordered" evidence="1">
    <location>
        <begin position="662"/>
        <end position="692"/>
    </location>
</feature>
<dbReference type="AlphaFoldDB" id="J0WQP4"/>
<sequence length="965" mass="110056">MLTQNPQPPSALMAEFKERQSDVLDCLLSLEFDPLCSEDCSCGPGKQRMYRCRDCLVSEPCCKDCMKASHAHAPFHHIEMWSGSCFTRCSLYSLDYELCLGHNGRRCPKAAPPLSPALVVVHTNGVHRIRVCYCECNPRPVNPIQLLRASLYPATWTLPATAFSFHVLKHYHLDSLQSRKPAYDYWAILRRLTDNTRVTPVPDRYEELLRVSREWRVLMLLKRSGQFLGISEFLPGKSKSVAVFCPACPRPGINLPDGWEELVTDKNRHEYTIFLGVDGNYHAVLKDKRHDADDVPLLEGRGYFANSKDFDDYMSLHSADDPNEHKSDCANLQSMKSFTQRKGLRVAGIAAVTDARHSMFLTGSVLDLEVGEKFRILDYALAKSLGPDPTQALHRVLTCDKGCQYVVRLLARFSDSFPSLVPVIERLKVLVPKLHLQGHKEDCRYRYSLNYTPGCGRTDGEGVERPWAHSNDTAKITRDQNPGHRKDTFDDCNGDWNYRKLIDMATSIVAKLKSCYKDLAVAQSNFDALSGAVKTEHREVWETLSCEPVVENGHVRSVYRADRVKLPSYRELVDALSQSDGQTAANMLDATMDKMYCLTNFISAGLDLEERQISLKAFIDGLPDELNRIQQHDLFTRRYLLREDLTAFRTLQQIHMPRLGLAQTTDDFDGDDDEDFGKPEDEPLDLPSSFGPEEERVKHGFVESGQREYTLRTGLAGNCLARMRVAIHAYCAAATFKHANVTGQKQGTRASAKLETQTKEIHRWRDAYRRHHSALVLLGLTAEDALKYRPLLDQDLKNLHQHTAVRPPRLGEAREPAAWFWGGDRDPDDATVTRLEALSNEELRTRWFRLRANRDRYQEEVDILHAELNRTVATFKRSQEIWQQLAEQQIAPPDPGPRDRSTRTWLGRRAYAVKQASICAQRVHDAQLSVARAAEMKDEAATSRKRTSDRRRKQPGDWVYKWSYY</sequence>
<dbReference type="InterPro" id="IPR040521">
    <property type="entry name" value="KDZ"/>
</dbReference>
<dbReference type="Pfam" id="PF18803">
    <property type="entry name" value="CxC2"/>
    <property type="match status" value="1"/>
</dbReference>
<feature type="domain" description="CxC2-like cysteine cluster KDZ transposase-associated" evidence="2">
    <location>
        <begin position="93"/>
        <end position="196"/>
    </location>
</feature>
<reference evidence="4" key="1">
    <citation type="journal article" date="2012" name="Science">
        <title>The Paleozoic origin of enzymatic lignin decomposition reconstructed from 31 fungal genomes.</title>
        <authorList>
            <person name="Floudas D."/>
            <person name="Binder M."/>
            <person name="Riley R."/>
            <person name="Barry K."/>
            <person name="Blanchette R.A."/>
            <person name="Henrissat B."/>
            <person name="Martinez A.T."/>
            <person name="Otillar R."/>
            <person name="Spatafora J.W."/>
            <person name="Yadav J.S."/>
            <person name="Aerts A."/>
            <person name="Benoit I."/>
            <person name="Boyd A."/>
            <person name="Carlson A."/>
            <person name="Copeland A."/>
            <person name="Coutinho P.M."/>
            <person name="de Vries R.P."/>
            <person name="Ferreira P."/>
            <person name="Findley K."/>
            <person name="Foster B."/>
            <person name="Gaskell J."/>
            <person name="Glotzer D."/>
            <person name="Gorecki P."/>
            <person name="Heitman J."/>
            <person name="Hesse C."/>
            <person name="Hori C."/>
            <person name="Igarashi K."/>
            <person name="Jurgens J.A."/>
            <person name="Kallen N."/>
            <person name="Kersten P."/>
            <person name="Kohler A."/>
            <person name="Kuees U."/>
            <person name="Kumar T.K.A."/>
            <person name="Kuo A."/>
            <person name="LaButti K."/>
            <person name="Larrondo L.F."/>
            <person name="Lindquist E."/>
            <person name="Ling A."/>
            <person name="Lombard V."/>
            <person name="Lucas S."/>
            <person name="Lundell T."/>
            <person name="Martin R."/>
            <person name="McLaughlin D.J."/>
            <person name="Morgenstern I."/>
            <person name="Morin E."/>
            <person name="Murat C."/>
            <person name="Nagy L.G."/>
            <person name="Nolan M."/>
            <person name="Ohm R.A."/>
            <person name="Patyshakuliyeva A."/>
            <person name="Rokas A."/>
            <person name="Ruiz-Duenas F.J."/>
            <person name="Sabat G."/>
            <person name="Salamov A."/>
            <person name="Samejima M."/>
            <person name="Schmutz J."/>
            <person name="Slot J.C."/>
            <person name="St John F."/>
            <person name="Stenlid J."/>
            <person name="Sun H."/>
            <person name="Sun S."/>
            <person name="Syed K."/>
            <person name="Tsang A."/>
            <person name="Wiebenga A."/>
            <person name="Young D."/>
            <person name="Pisabarro A."/>
            <person name="Eastwood D.C."/>
            <person name="Martin F."/>
            <person name="Cullen D."/>
            <person name="Grigoriev I.V."/>
            <person name="Hibbett D.S."/>
        </authorList>
    </citation>
    <scope>NUCLEOTIDE SEQUENCE [LARGE SCALE GENOMIC DNA]</scope>
    <source>
        <strain evidence="4">TFB10046</strain>
    </source>
</reference>
<evidence type="ECO:0000313" key="3">
    <source>
        <dbReference type="EMBL" id="EJD34225.1"/>
    </source>
</evidence>
<evidence type="ECO:0000313" key="4">
    <source>
        <dbReference type="Proteomes" id="UP000006514"/>
    </source>
</evidence>
<dbReference type="InterPro" id="IPR041457">
    <property type="entry name" value="CxC2_KDZ-assoc"/>
</dbReference>
<accession>J0WQP4</accession>
<dbReference type="InParanoid" id="J0WQP4"/>
<dbReference type="eggNOG" id="ENOG502SJXV">
    <property type="taxonomic scope" value="Eukaryota"/>
</dbReference>
<name>J0WQP4_AURST</name>
<evidence type="ECO:0000259" key="2">
    <source>
        <dbReference type="Pfam" id="PF18803"/>
    </source>
</evidence>
<dbReference type="OMA" id="SENGMHE"/>
<evidence type="ECO:0000256" key="1">
    <source>
        <dbReference type="SAM" id="MobiDB-lite"/>
    </source>
</evidence>
<feature type="compositionally biased region" description="Acidic residues" evidence="1">
    <location>
        <begin position="666"/>
        <end position="675"/>
    </location>
</feature>
<dbReference type="OrthoDB" id="3257613at2759"/>